<sequence length="376" mass="42240">MSEGSTGKEPPPATLVGGPSLGETKVKGLGDFAEFSAPGPLSISEEQFTLLTRSSKKKLRKDLRSGTGSSFPKGSLRMIGINKPLLGGILETHVKEDRVEAVLTSVFPGRRFDSNHSFSDTGKILVTWDPEVSVITFKKTAQFILCCVHIPETNSSLCVVFFYAFNLESQRRELWEYISLIRQGSPASFRPWIPFGDFNQIMLSSKHYSLSPYTLPLSGMAEFRDCLEENELANIHSRGVFFTWSNHNPDNPILRKLDKAIAIETWLSTFPDSVAIFDPPGNSNHSPCIVVLSSEEEIRKKRFKYFSFLATYPKFNAVLTEEWQKDICVGSCMFSLGQRLKNAKLRCRALNREGFGNIQHRANEAFSNLEKSSKLY</sequence>
<dbReference type="EMBL" id="CACVBM020001058">
    <property type="protein sequence ID" value="CAA7027560.1"/>
    <property type="molecule type" value="Genomic_DNA"/>
</dbReference>
<dbReference type="OrthoDB" id="1748011at2759"/>
<keyword evidence="3" id="KW-1185">Reference proteome</keyword>
<organism evidence="2 3">
    <name type="scientific">Microthlaspi erraticum</name>
    <dbReference type="NCBI Taxonomy" id="1685480"/>
    <lineage>
        <taxon>Eukaryota</taxon>
        <taxon>Viridiplantae</taxon>
        <taxon>Streptophyta</taxon>
        <taxon>Embryophyta</taxon>
        <taxon>Tracheophyta</taxon>
        <taxon>Spermatophyta</taxon>
        <taxon>Magnoliopsida</taxon>
        <taxon>eudicotyledons</taxon>
        <taxon>Gunneridae</taxon>
        <taxon>Pentapetalae</taxon>
        <taxon>rosids</taxon>
        <taxon>malvids</taxon>
        <taxon>Brassicales</taxon>
        <taxon>Brassicaceae</taxon>
        <taxon>Coluteocarpeae</taxon>
        <taxon>Microthlaspi</taxon>
    </lineage>
</organism>
<gene>
    <name evidence="2" type="ORF">MERR_LOCUS14795</name>
</gene>
<evidence type="ECO:0008006" key="4">
    <source>
        <dbReference type="Google" id="ProtNLM"/>
    </source>
</evidence>
<feature type="region of interest" description="Disordered" evidence="1">
    <location>
        <begin position="1"/>
        <end position="22"/>
    </location>
</feature>
<evidence type="ECO:0000256" key="1">
    <source>
        <dbReference type="SAM" id="MobiDB-lite"/>
    </source>
</evidence>
<dbReference type="Proteomes" id="UP000467841">
    <property type="component" value="Unassembled WGS sequence"/>
</dbReference>
<evidence type="ECO:0000313" key="3">
    <source>
        <dbReference type="Proteomes" id="UP000467841"/>
    </source>
</evidence>
<comment type="caution">
    <text evidence="2">The sequence shown here is derived from an EMBL/GenBank/DDBJ whole genome shotgun (WGS) entry which is preliminary data.</text>
</comment>
<dbReference type="PANTHER" id="PTHR33710:SF77">
    <property type="entry name" value="DNASE I-LIKE SUPERFAMILY PROTEIN"/>
    <property type="match status" value="1"/>
</dbReference>
<reference evidence="2" key="1">
    <citation type="submission" date="2020-01" db="EMBL/GenBank/DDBJ databases">
        <authorList>
            <person name="Mishra B."/>
        </authorList>
    </citation>
    <scope>NUCLEOTIDE SEQUENCE [LARGE SCALE GENOMIC DNA]</scope>
</reference>
<proteinExistence type="predicted"/>
<name>A0A6D2IPK0_9BRAS</name>
<dbReference type="PANTHER" id="PTHR33710">
    <property type="entry name" value="BNAC02G09200D PROTEIN"/>
    <property type="match status" value="1"/>
</dbReference>
<evidence type="ECO:0000313" key="2">
    <source>
        <dbReference type="EMBL" id="CAA7027560.1"/>
    </source>
</evidence>
<dbReference type="AlphaFoldDB" id="A0A6D2IPK0"/>
<dbReference type="SUPFAM" id="SSF56219">
    <property type="entry name" value="DNase I-like"/>
    <property type="match status" value="1"/>
</dbReference>
<protein>
    <recommendedName>
        <fullName evidence="4">Endonuclease/exonuclease/phosphatase domain-containing protein</fullName>
    </recommendedName>
</protein>
<dbReference type="Gene3D" id="3.60.10.10">
    <property type="entry name" value="Endonuclease/exonuclease/phosphatase"/>
    <property type="match status" value="1"/>
</dbReference>
<accession>A0A6D2IPK0</accession>
<dbReference type="InterPro" id="IPR036691">
    <property type="entry name" value="Endo/exonu/phosph_ase_sf"/>
</dbReference>